<feature type="domain" description="Zona occludens toxin N-terminal" evidence="1">
    <location>
        <begin position="3"/>
        <end position="209"/>
    </location>
</feature>
<protein>
    <recommendedName>
        <fullName evidence="1">Zona occludens toxin N-terminal domain-containing protein</fullName>
    </recommendedName>
</protein>
<dbReference type="InterPro" id="IPR027417">
    <property type="entry name" value="P-loop_NTPase"/>
</dbReference>
<dbReference type="RefSeq" id="WP_047904989.1">
    <property type="nucleotide sequence ID" value="NZ_CP011807.3"/>
</dbReference>
<dbReference type="InterPro" id="IPR008900">
    <property type="entry name" value="Zot_N"/>
</dbReference>
<dbReference type="Proteomes" id="UP000035651">
    <property type="component" value="Chromosome"/>
</dbReference>
<dbReference type="STRING" id="656179.AB870_01085"/>
<evidence type="ECO:0000259" key="1">
    <source>
        <dbReference type="Pfam" id="PF05707"/>
    </source>
</evidence>
<organism evidence="2 3">
    <name type="scientific">Pandoraea faecigallinarum</name>
    <dbReference type="NCBI Taxonomy" id="656179"/>
    <lineage>
        <taxon>Bacteria</taxon>
        <taxon>Pseudomonadati</taxon>
        <taxon>Pseudomonadota</taxon>
        <taxon>Betaproteobacteria</taxon>
        <taxon>Burkholderiales</taxon>
        <taxon>Burkholderiaceae</taxon>
        <taxon>Pandoraea</taxon>
    </lineage>
</organism>
<dbReference type="EMBL" id="CP011807">
    <property type="protein sequence ID" value="AKM29023.1"/>
    <property type="molecule type" value="Genomic_DNA"/>
</dbReference>
<dbReference type="PATRIC" id="fig|656179.3.peg.239"/>
<accession>A0A0H3WR34</accession>
<dbReference type="KEGG" id="pfg:AB870_01085"/>
<sequence length="353" mass="39401">MAINAYTGLMGSGKSYEVVSNVIVPAVLAGRRVVTNIDGINPEEIYAYCKDVGKTNAKRLGEVIPVTNSDLRKDGFFPDETKPEVESFVKPGDLVAVDEAWEFWSSEKKITPEHMRFFRMHRHYVHAETGVSCDVALMIQSITDLHRQLRSVIELTFVTKKLKVLGQNRRYRIEMYSGAKLTKAAQISIDITTYKPAIFPLYQSYAGGKGNERAIDARHNILRSPKVWIKVAIYATCSIGSGWYCWRYFHPQTAAETSANQVASENKHATQDDAPYSTPLPMPIPSERWRVAGHYSVAGERHIVLSDSSGRIRVESPAGFRNRGLNIVGEVDGQQVTVWSGQRPASRFFGGAS</sequence>
<gene>
    <name evidence="2" type="ORF">AB870_01085</name>
</gene>
<dbReference type="AlphaFoldDB" id="A0A0H3WR34"/>
<keyword evidence="3" id="KW-1185">Reference proteome</keyword>
<reference evidence="2" key="1">
    <citation type="submission" date="2016-06" db="EMBL/GenBank/DDBJ databases">
        <title>Complete Genome Sequence of Pandoraea faecigallinarum DSM-23572.</title>
        <authorList>
            <person name="Yong D."/>
            <person name="Ee R."/>
            <person name="Lim Y.-L."/>
            <person name="Yin W.-F."/>
            <person name="Chan K.-G."/>
        </authorList>
    </citation>
    <scope>NUCLEOTIDE SEQUENCE</scope>
    <source>
        <strain evidence="2">DSM 23572</strain>
    </source>
</reference>
<dbReference type="OrthoDB" id="8479507at2"/>
<dbReference type="Pfam" id="PF05707">
    <property type="entry name" value="Zot"/>
    <property type="match status" value="1"/>
</dbReference>
<evidence type="ECO:0000313" key="3">
    <source>
        <dbReference type="Proteomes" id="UP000035651"/>
    </source>
</evidence>
<dbReference type="Gene3D" id="3.40.50.300">
    <property type="entry name" value="P-loop containing nucleotide triphosphate hydrolases"/>
    <property type="match status" value="1"/>
</dbReference>
<name>A0A0H3WR34_9BURK</name>
<evidence type="ECO:0000313" key="2">
    <source>
        <dbReference type="EMBL" id="AKM29023.1"/>
    </source>
</evidence>
<proteinExistence type="predicted"/>